<feature type="compositionally biased region" description="Polar residues" evidence="12">
    <location>
        <begin position="21"/>
        <end position="35"/>
    </location>
</feature>
<keyword evidence="7 13" id="KW-0812">Transmembrane</keyword>
<evidence type="ECO:0000313" key="15">
    <source>
        <dbReference type="EMBL" id="MCL7049664.1"/>
    </source>
</evidence>
<comment type="similarity">
    <text evidence="3">Belongs to the SLAC1 S-type anion channel family.</text>
</comment>
<evidence type="ECO:0000256" key="13">
    <source>
        <dbReference type="SAM" id="Phobius"/>
    </source>
</evidence>
<organism evidence="14 16">
    <name type="scientific">Papaver nudicaule</name>
    <name type="common">Iceland poppy</name>
    <dbReference type="NCBI Taxonomy" id="74823"/>
    <lineage>
        <taxon>Eukaryota</taxon>
        <taxon>Viridiplantae</taxon>
        <taxon>Streptophyta</taxon>
        <taxon>Embryophyta</taxon>
        <taxon>Tracheophyta</taxon>
        <taxon>Spermatophyta</taxon>
        <taxon>Magnoliopsida</taxon>
        <taxon>Ranunculales</taxon>
        <taxon>Papaveraceae</taxon>
        <taxon>Papaveroideae</taxon>
        <taxon>Papaver</taxon>
    </lineage>
</organism>
<evidence type="ECO:0000256" key="5">
    <source>
        <dbReference type="ARBA" id="ARBA00022448"/>
    </source>
</evidence>
<gene>
    <name evidence="15" type="ORF">MKW94_024177</name>
    <name evidence="14" type="ORF">MKW94_026776</name>
</gene>
<keyword evidence="10 13" id="KW-0472">Membrane</keyword>
<feature type="transmembrane region" description="Helical" evidence="13">
    <location>
        <begin position="128"/>
        <end position="147"/>
    </location>
</feature>
<evidence type="ECO:0000256" key="7">
    <source>
        <dbReference type="ARBA" id="ARBA00022692"/>
    </source>
</evidence>
<keyword evidence="9" id="KW-0406">Ion transport</keyword>
<dbReference type="EMBL" id="JAJJMA010318769">
    <property type="protein sequence ID" value="MCL7049664.1"/>
    <property type="molecule type" value="Genomic_DNA"/>
</dbReference>
<comment type="caution">
    <text evidence="14">The sequence shown here is derived from an EMBL/GenBank/DDBJ whole genome shotgun (WGS) entry which is preliminary data.</text>
</comment>
<keyword evidence="5" id="KW-0813">Transport</keyword>
<feature type="region of interest" description="Disordered" evidence="12">
    <location>
        <begin position="21"/>
        <end position="40"/>
    </location>
</feature>
<dbReference type="FunFam" id="1.50.10.150:FF:000003">
    <property type="entry name" value="S-type anion channel SLAH1"/>
    <property type="match status" value="1"/>
</dbReference>
<evidence type="ECO:0000256" key="1">
    <source>
        <dbReference type="ARBA" id="ARBA00004127"/>
    </source>
</evidence>
<evidence type="ECO:0000256" key="8">
    <source>
        <dbReference type="ARBA" id="ARBA00022989"/>
    </source>
</evidence>
<evidence type="ECO:0000256" key="4">
    <source>
        <dbReference type="ARBA" id="ARBA00011233"/>
    </source>
</evidence>
<comment type="function">
    <text evidence="11">Slow, weak voltage-dependent S-type anion efflux channel involved in maintenance of anion homeostasis.</text>
</comment>
<feature type="transmembrane region" description="Helical" evidence="13">
    <location>
        <begin position="96"/>
        <end position="116"/>
    </location>
</feature>
<proteinExistence type="inferred from homology"/>
<feature type="transmembrane region" description="Helical" evidence="13">
    <location>
        <begin position="286"/>
        <end position="304"/>
    </location>
</feature>
<evidence type="ECO:0000256" key="9">
    <source>
        <dbReference type="ARBA" id="ARBA00023065"/>
    </source>
</evidence>
<evidence type="ECO:0000313" key="16">
    <source>
        <dbReference type="Proteomes" id="UP001177140"/>
    </source>
</evidence>
<dbReference type="Gene3D" id="1.50.10.150">
    <property type="entry name" value="Voltage-dependent anion channel"/>
    <property type="match status" value="1"/>
</dbReference>
<dbReference type="Proteomes" id="UP001177140">
    <property type="component" value="Unassembled WGS sequence"/>
</dbReference>
<dbReference type="InterPro" id="IPR004695">
    <property type="entry name" value="SLAC1/Mae1/Ssu1/TehA"/>
</dbReference>
<sequence>MGLKEFQTEIKLEIDDPPTVITSDTTNSTETSATISDADGGRKNEHPFSWILTRVHAGYFRITLSLCSQALLWKSLLDSSDMFLPQMLKPLSRAFILLWSVSLFTLLGLSLLYILRCFFHFKMVKAEFLHHVGVNYLFAPFISWLLLLQSSPFIAPKSVSYLLLWCIFVMPLLILDVKIYGQWFTKGKRYLSVAANPTSQMSVIGNLVGARSAAEMGWNEGAVCLFSLGIIHYLVLFVTLYQRLTGNNNGIPALLRPVFFLFIAAPSMASLTWVSVSGSFGTPSKMLFYLSVFLFASLVCRPALFKKSMKRFSVAWWAYSYPLTVLAMASMEYAKEVKGGIPDALMFTLLGLSVIVFLALVIFTAFNSNKLLTNHDSITYNCISKNNIQTSCDDNLS</sequence>
<evidence type="ECO:0000256" key="11">
    <source>
        <dbReference type="ARBA" id="ARBA00054248"/>
    </source>
</evidence>
<feature type="transmembrane region" description="Helical" evidence="13">
    <location>
        <begin position="346"/>
        <end position="366"/>
    </location>
</feature>
<feature type="transmembrane region" description="Helical" evidence="13">
    <location>
        <begin position="316"/>
        <end position="334"/>
    </location>
</feature>
<evidence type="ECO:0000256" key="2">
    <source>
        <dbReference type="ARBA" id="ARBA00004236"/>
    </source>
</evidence>
<dbReference type="Pfam" id="PF03595">
    <property type="entry name" value="SLAC1"/>
    <property type="match status" value="1"/>
</dbReference>
<dbReference type="GO" id="GO:0005886">
    <property type="term" value="C:plasma membrane"/>
    <property type="evidence" value="ECO:0007669"/>
    <property type="project" value="UniProtKB-SubCell"/>
</dbReference>
<feature type="transmembrane region" description="Helical" evidence="13">
    <location>
        <begin position="220"/>
        <end position="241"/>
    </location>
</feature>
<evidence type="ECO:0000256" key="3">
    <source>
        <dbReference type="ARBA" id="ARBA00007808"/>
    </source>
</evidence>
<protein>
    <submittedName>
        <fullName evidence="14">Uncharacterized protein</fullName>
    </submittedName>
</protein>
<accession>A0AA41RZD1</accession>
<dbReference type="GO" id="GO:0006873">
    <property type="term" value="P:intracellular monoatomic ion homeostasis"/>
    <property type="evidence" value="ECO:0007669"/>
    <property type="project" value="InterPro"/>
</dbReference>
<feature type="transmembrane region" description="Helical" evidence="13">
    <location>
        <begin position="159"/>
        <end position="177"/>
    </location>
</feature>
<dbReference type="EMBL" id="JAJJMA010020697">
    <property type="protein sequence ID" value="MCL7023293.1"/>
    <property type="molecule type" value="Genomic_DNA"/>
</dbReference>
<name>A0AA41RZD1_PAPNU</name>
<dbReference type="InterPro" id="IPR030183">
    <property type="entry name" value="SLAC/SLAH"/>
</dbReference>
<dbReference type="GO" id="GO:0008308">
    <property type="term" value="F:voltage-gated monoatomic anion channel activity"/>
    <property type="evidence" value="ECO:0007669"/>
    <property type="project" value="InterPro"/>
</dbReference>
<reference evidence="14" key="1">
    <citation type="submission" date="2022-03" db="EMBL/GenBank/DDBJ databases">
        <title>A functionally conserved STORR gene fusion in Papaver species that diverged 16.8 million years ago.</title>
        <authorList>
            <person name="Catania T."/>
        </authorList>
    </citation>
    <scope>NUCLEOTIDE SEQUENCE</scope>
    <source>
        <strain evidence="14">S-191538</strain>
    </source>
</reference>
<dbReference type="PANTHER" id="PTHR31269:SF22">
    <property type="entry name" value="OS01G0247700 PROTEIN"/>
    <property type="match status" value="1"/>
</dbReference>
<comment type="subunit">
    <text evidence="4">Homotrimer.</text>
</comment>
<feature type="transmembrane region" description="Helical" evidence="13">
    <location>
        <begin position="253"/>
        <end position="274"/>
    </location>
</feature>
<evidence type="ECO:0000256" key="6">
    <source>
        <dbReference type="ARBA" id="ARBA00022475"/>
    </source>
</evidence>
<dbReference type="GO" id="GO:0012505">
    <property type="term" value="C:endomembrane system"/>
    <property type="evidence" value="ECO:0007669"/>
    <property type="project" value="UniProtKB-SubCell"/>
</dbReference>
<keyword evidence="8 13" id="KW-1133">Transmembrane helix</keyword>
<keyword evidence="16" id="KW-1185">Reference proteome</keyword>
<evidence type="ECO:0000313" key="14">
    <source>
        <dbReference type="EMBL" id="MCL7023293.1"/>
    </source>
</evidence>
<dbReference type="InterPro" id="IPR038665">
    <property type="entry name" value="Voltage-dep_anion_channel_sf"/>
</dbReference>
<dbReference type="PANTHER" id="PTHR31269">
    <property type="entry name" value="S-TYPE ANION CHANNEL SLAH3"/>
    <property type="match status" value="1"/>
</dbReference>
<keyword evidence="6" id="KW-1003">Cell membrane</keyword>
<evidence type="ECO:0000256" key="12">
    <source>
        <dbReference type="SAM" id="MobiDB-lite"/>
    </source>
</evidence>
<dbReference type="CDD" id="cd09323">
    <property type="entry name" value="TDT_SLAC1_like"/>
    <property type="match status" value="1"/>
</dbReference>
<comment type="subcellular location">
    <subcellularLocation>
        <location evidence="2">Cell membrane</location>
    </subcellularLocation>
    <subcellularLocation>
        <location evidence="1">Endomembrane system</location>
        <topology evidence="1">Multi-pass membrane protein</topology>
    </subcellularLocation>
</comment>
<dbReference type="AlphaFoldDB" id="A0AA41RZD1"/>
<evidence type="ECO:0000256" key="10">
    <source>
        <dbReference type="ARBA" id="ARBA00023136"/>
    </source>
</evidence>